<reference evidence="1" key="1">
    <citation type="submission" date="2024-02" db="EMBL/GenBank/DDBJ databases">
        <authorList>
            <consortium name="ELIXIR-Norway"/>
            <consortium name="Elixir Norway"/>
        </authorList>
    </citation>
    <scope>NUCLEOTIDE SEQUENCE</scope>
</reference>
<dbReference type="Proteomes" id="UP001497512">
    <property type="component" value="Chromosome 7"/>
</dbReference>
<evidence type="ECO:0000313" key="1">
    <source>
        <dbReference type="EMBL" id="CAK9231100.1"/>
    </source>
</evidence>
<evidence type="ECO:0000313" key="2">
    <source>
        <dbReference type="Proteomes" id="UP001497512"/>
    </source>
</evidence>
<organism evidence="1 2">
    <name type="scientific">Sphagnum troendelagicum</name>
    <dbReference type="NCBI Taxonomy" id="128251"/>
    <lineage>
        <taxon>Eukaryota</taxon>
        <taxon>Viridiplantae</taxon>
        <taxon>Streptophyta</taxon>
        <taxon>Embryophyta</taxon>
        <taxon>Bryophyta</taxon>
        <taxon>Sphagnophytina</taxon>
        <taxon>Sphagnopsida</taxon>
        <taxon>Sphagnales</taxon>
        <taxon>Sphagnaceae</taxon>
        <taxon>Sphagnum</taxon>
    </lineage>
</organism>
<gene>
    <name evidence="1" type="ORF">CSSPTR1EN2_LOCUS20279</name>
</gene>
<feature type="non-terminal residue" evidence="1">
    <location>
        <position position="125"/>
    </location>
</feature>
<protein>
    <submittedName>
        <fullName evidence="1">Uncharacterized protein</fullName>
    </submittedName>
</protein>
<proteinExistence type="predicted"/>
<name>A0ABP0UWN8_9BRYO</name>
<dbReference type="EMBL" id="OZ019899">
    <property type="protein sequence ID" value="CAK9231100.1"/>
    <property type="molecule type" value="Genomic_DNA"/>
</dbReference>
<keyword evidence="2" id="KW-1185">Reference proteome</keyword>
<feature type="non-terminal residue" evidence="1">
    <location>
        <position position="1"/>
    </location>
</feature>
<accession>A0ABP0UWN8</accession>
<sequence>MKGTVPQCTGFRVYERLNQIQSVQRLGQGSTSFRTRIPAEKWQRGSINSIFMEFFNRETTICKQNVSKLPRSATLITTLYDFFFRILFANNLSFIIAKDFVHWGEGAAGTATQGMGKERGTHELL</sequence>